<keyword evidence="2" id="KW-1185">Reference proteome</keyword>
<evidence type="ECO:0000313" key="1">
    <source>
        <dbReference type="EMBL" id="RNA14736.1"/>
    </source>
</evidence>
<sequence>MRNKEKEREREKGGCKSHWHFECIKLVKQVDELKERCNSKLNIIKYLSNWDLKPKTLGGLARHRQINK</sequence>
<dbReference type="Proteomes" id="UP000276133">
    <property type="component" value="Unassembled WGS sequence"/>
</dbReference>
<dbReference type="EMBL" id="REGN01005118">
    <property type="protein sequence ID" value="RNA14736.1"/>
    <property type="molecule type" value="Genomic_DNA"/>
</dbReference>
<comment type="caution">
    <text evidence="1">The sequence shown here is derived from an EMBL/GenBank/DDBJ whole genome shotgun (WGS) entry which is preliminary data.</text>
</comment>
<name>A0A3M7QTP3_BRAPC</name>
<reference evidence="1 2" key="1">
    <citation type="journal article" date="2018" name="Sci. Rep.">
        <title>Genomic signatures of local adaptation to the degree of environmental predictability in rotifers.</title>
        <authorList>
            <person name="Franch-Gras L."/>
            <person name="Hahn C."/>
            <person name="Garcia-Roger E.M."/>
            <person name="Carmona M.J."/>
            <person name="Serra M."/>
            <person name="Gomez A."/>
        </authorList>
    </citation>
    <scope>NUCLEOTIDE SEQUENCE [LARGE SCALE GENOMIC DNA]</scope>
    <source>
        <strain evidence="1">HYR1</strain>
    </source>
</reference>
<evidence type="ECO:0000313" key="2">
    <source>
        <dbReference type="Proteomes" id="UP000276133"/>
    </source>
</evidence>
<accession>A0A3M7QTP3</accession>
<protein>
    <submittedName>
        <fullName evidence="1">Uncharacterized protein</fullName>
    </submittedName>
</protein>
<organism evidence="1 2">
    <name type="scientific">Brachionus plicatilis</name>
    <name type="common">Marine rotifer</name>
    <name type="synonym">Brachionus muelleri</name>
    <dbReference type="NCBI Taxonomy" id="10195"/>
    <lineage>
        <taxon>Eukaryota</taxon>
        <taxon>Metazoa</taxon>
        <taxon>Spiralia</taxon>
        <taxon>Gnathifera</taxon>
        <taxon>Rotifera</taxon>
        <taxon>Eurotatoria</taxon>
        <taxon>Monogononta</taxon>
        <taxon>Pseudotrocha</taxon>
        <taxon>Ploima</taxon>
        <taxon>Brachionidae</taxon>
        <taxon>Brachionus</taxon>
    </lineage>
</organism>
<dbReference type="AlphaFoldDB" id="A0A3M7QTP3"/>
<proteinExistence type="predicted"/>
<gene>
    <name evidence="1" type="ORF">BpHYR1_026527</name>
</gene>